<dbReference type="AlphaFoldDB" id="A0A1I1Y7Y0"/>
<evidence type="ECO:0000313" key="4">
    <source>
        <dbReference type="Proteomes" id="UP000183410"/>
    </source>
</evidence>
<dbReference type="Gene3D" id="1.10.530.10">
    <property type="match status" value="1"/>
</dbReference>
<dbReference type="Proteomes" id="UP000183410">
    <property type="component" value="Unassembled WGS sequence"/>
</dbReference>
<accession>A0A1I1Y7Y0</accession>
<dbReference type="GO" id="GO:0004040">
    <property type="term" value="F:amidase activity"/>
    <property type="evidence" value="ECO:0007669"/>
    <property type="project" value="InterPro"/>
</dbReference>
<reference evidence="4" key="1">
    <citation type="submission" date="2016-10" db="EMBL/GenBank/DDBJ databases">
        <authorList>
            <person name="Varghese N."/>
            <person name="Submissions S."/>
        </authorList>
    </citation>
    <scope>NUCLEOTIDE SEQUENCE [LARGE SCALE GENOMIC DNA]</scope>
    <source>
        <strain evidence="4">CGMCC 1.10223</strain>
    </source>
</reference>
<sequence>MAAMTRQQFIAALVPAVIQVRREGSPMLPSVRLAQYILETGGVIHSWYNLGGIKALGASPNAYWQGQAVVKGTWEHIDGRNVNTSAAFRAYSSVYHFMKDQDLLFMKARYDRVRLAKTPEEQAQMLLACGYATDPAYATKLIAIITSNGLRQYDDQAAAAVKTTVFQGAKTVPILQGGMVEVIGYERGGTVWVPARALGSRLGGKIGWTGSKVTVNGQELESLLDGGTGYVTMRALAASLNKKIEWEQSTRTVTII</sequence>
<organism evidence="3 4">
    <name type="scientific">Paenibacillus algorifonticola</name>
    <dbReference type="NCBI Taxonomy" id="684063"/>
    <lineage>
        <taxon>Bacteria</taxon>
        <taxon>Bacillati</taxon>
        <taxon>Bacillota</taxon>
        <taxon>Bacilli</taxon>
        <taxon>Bacillales</taxon>
        <taxon>Paenibacillaceae</taxon>
        <taxon>Paenibacillus</taxon>
    </lineage>
</organism>
<dbReference type="RefSeq" id="WP_052736926.1">
    <property type="nucleotide sequence ID" value="NZ_FONN01000001.1"/>
</dbReference>
<keyword evidence="4" id="KW-1185">Reference proteome</keyword>
<dbReference type="PANTHER" id="PTHR33308:SF9">
    <property type="entry name" value="PEPTIDOGLYCAN HYDROLASE FLGJ"/>
    <property type="match status" value="1"/>
</dbReference>
<dbReference type="InterPro" id="IPR051056">
    <property type="entry name" value="Glycosyl_Hydrolase_73"/>
</dbReference>
<dbReference type="PANTHER" id="PTHR33308">
    <property type="entry name" value="PEPTIDOGLYCAN HYDROLASE FLGJ"/>
    <property type="match status" value="1"/>
</dbReference>
<proteinExistence type="predicted"/>
<evidence type="ECO:0000256" key="1">
    <source>
        <dbReference type="ARBA" id="ARBA00022801"/>
    </source>
</evidence>
<dbReference type="InterPro" id="IPR002901">
    <property type="entry name" value="MGlyc_endo_b_GlcNAc-like_dom"/>
</dbReference>
<protein>
    <submittedName>
        <fullName evidence="3">Mannosyl-glycoprotein endo-beta-N-acetylglucosaminidase</fullName>
    </submittedName>
</protein>
<keyword evidence="1" id="KW-0378">Hydrolase</keyword>
<gene>
    <name evidence="3" type="ORF">SAMN04487969_101352</name>
</gene>
<dbReference type="Pfam" id="PF01832">
    <property type="entry name" value="Glucosaminidase"/>
    <property type="match status" value="1"/>
</dbReference>
<dbReference type="SMART" id="SM00047">
    <property type="entry name" value="LYZ2"/>
    <property type="match status" value="1"/>
</dbReference>
<dbReference type="EMBL" id="FONN01000001">
    <property type="protein sequence ID" value="SFE15442.1"/>
    <property type="molecule type" value="Genomic_DNA"/>
</dbReference>
<dbReference type="OrthoDB" id="977752at2"/>
<evidence type="ECO:0000259" key="2">
    <source>
        <dbReference type="SMART" id="SM00047"/>
    </source>
</evidence>
<feature type="domain" description="Mannosyl-glycoprotein endo-beta-N-acetylglucosamidase-like" evidence="2">
    <location>
        <begin position="2"/>
        <end position="154"/>
    </location>
</feature>
<evidence type="ECO:0000313" key="3">
    <source>
        <dbReference type="EMBL" id="SFE15442.1"/>
    </source>
</evidence>
<name>A0A1I1Y7Y0_9BACL</name>